<evidence type="ECO:0000259" key="3">
    <source>
        <dbReference type="Pfam" id="PF07705"/>
    </source>
</evidence>
<dbReference type="Proteomes" id="UP000704068">
    <property type="component" value="Unassembled WGS sequence"/>
</dbReference>
<feature type="signal peptide" evidence="1">
    <location>
        <begin position="1"/>
        <end position="25"/>
    </location>
</feature>
<feature type="chain" id="PRO_5037794806" evidence="1">
    <location>
        <begin position="26"/>
        <end position="1514"/>
    </location>
</feature>
<dbReference type="SUPFAM" id="SSF63825">
    <property type="entry name" value="YWTD domain"/>
    <property type="match status" value="1"/>
</dbReference>
<sequence length="1514" mass="166406">MTKRLSNLRMGAIAACLAFSGQAMSQVATTQMQVHPRGATEQQSRERIDVRALYPNIAGMGARYAQPDRVQTVPQTLSKPAAKAQKRSVPVNFLAPPVPTNLWGNMVKSKAWTAGDQYGYYSFSTAAPITTFNVLGKNQKMVADGGSVIYDGVLHLFYLDTSMALFGGEVKAFHMQFDPETWEKVAEPVQVSLDLTTSDFAQDQATGTVYGQFYNSTTNQRELAVIDLENNTRSTFATTDKTYVTMGFSSDGYLYGIATDGNLYKIDKTNGAETLVGETGVRLMNDKDLFWNQSGEIDQETNTFYWAGVDYTQHSALYTVDLSTGAATKISDFPNNETFLGILLPKAMVAGNAPAAAEQLTAAFSGGSLTGSVKFKVPTKTYSGGTLNGAVTYTVTQEKNVLATGTAQPGEEVTANVTILEEGLARLAVRLKNSAGKSKYTRCEQWVGYDEPLPAQNVKLEINNETGVANLTWDAPTSTVHNGYLGALSYDVVRYPDKVKVLTKGTDTHFTETLTKKGVVYYSYGVTVNNDKQVSQQKNSNGAILGDSVGLPYLEEFKTPAALNIFKIIDANNDGNTWEYNKYANWDPGTTGQAVTYHYSETNNGDDWLMTPPISLKQNFLYHFSFKAKSRDAKYKERLEVKFGKGDKVEDMTGELLAPTDVASKEYITYEKYFSVDADGAYRIGFHALSPKNQFFLYVDSISVEQGISFSAPDTVQNLTITPDPQGTNKATISFTTPTLDIAGNALSFLTRLTVIREGKGVIKEVDYPKRGKQFTIEDEVENTGHVKYTVYCTFRDFDGRKLTKNAYIGLDTPEPPQNGRLTDLNNSIKIDWEPVGRRGKHGGIVVPERVSYQVYNIVYDPRTGSPSPEILDDTPNTTYSVTRNTQEGKQEFVLYALSATNDIGTSTLVSTSGLVVGEPYTLPIEESLAGSRMNLLWWSEHVGKTTIDITNDRPYDNDGGDFCFNAKAVGDEARMNSGKISLNGTKHPRIAFYHYSTPGKPIKLQVDVRKPDNTLINVGEFDYATFSGQRGWQLMECDLDVTKFANEPYIQFSIHAKAGETKVPLWIDKISMRDVLESDLAAAISAPTIMTKGDTIRTSVRVNNRGLKPISDYKVRLTAGGELVKEVTATQALQPGHAANFEFDYKASAINEDSTVTLKAEAVYEADQNKEDNTAETTLRLKNSDLPKPENVIAQAKGGKSVQLKWAAPSITSETVTENFEDYSPWSIDTFGDWASIDGDKGNNGGFWKAHPYKHQGTPFAYIAFNPENLFAGCIASNPGLKPHSGDQFLAAVFSVQPSAGNKFVDADNWLISPLLSGEAQKIDFWANNYKAGTQDFTENVEILYSTTGRNQSDFQKVGDTHLISGGEFQNISADLPKGAKYFAIHHITGKDQVCLLMLDDVTFVKGYAKPKGYNVYRDGKLVAGLDAGTLTLDDQADADGEHRYAITAVYDNGESQPAWINVTTALQLIESLAGKQVDIYTIDGRLIGKNLNNLPRLDRGIYVINGQKVMIK</sequence>
<feature type="domain" description="Cleaved adhesin" evidence="2">
    <location>
        <begin position="1283"/>
        <end position="1404"/>
    </location>
</feature>
<protein>
    <submittedName>
        <fullName evidence="4">Adhesin</fullName>
    </submittedName>
</protein>
<dbReference type="EMBL" id="JABZGR010000023">
    <property type="protein sequence ID" value="MBF0970788.1"/>
    <property type="molecule type" value="Genomic_DNA"/>
</dbReference>
<dbReference type="Gene3D" id="2.60.120.200">
    <property type="match status" value="2"/>
</dbReference>
<dbReference type="InterPro" id="IPR011635">
    <property type="entry name" value="CARDB"/>
</dbReference>
<dbReference type="NCBIfam" id="NF038128">
    <property type="entry name" value="choice_anch_J"/>
    <property type="match status" value="2"/>
</dbReference>
<dbReference type="InterPro" id="IPR013783">
    <property type="entry name" value="Ig-like_fold"/>
</dbReference>
<organism evidence="4 5">
    <name type="scientific">Alloprevotella tannerae</name>
    <dbReference type="NCBI Taxonomy" id="76122"/>
    <lineage>
        <taxon>Bacteria</taxon>
        <taxon>Pseudomonadati</taxon>
        <taxon>Bacteroidota</taxon>
        <taxon>Bacteroidia</taxon>
        <taxon>Bacteroidales</taxon>
        <taxon>Prevotellaceae</taxon>
        <taxon>Alloprevotella</taxon>
    </lineage>
</organism>
<dbReference type="Pfam" id="PF07675">
    <property type="entry name" value="Cleaved_Adhesin"/>
    <property type="match status" value="2"/>
</dbReference>
<dbReference type="Gene3D" id="2.60.40.10">
    <property type="entry name" value="Immunoglobulins"/>
    <property type="match status" value="2"/>
</dbReference>
<accession>A0A929RWV1</accession>
<proteinExistence type="predicted"/>
<evidence type="ECO:0000313" key="4">
    <source>
        <dbReference type="EMBL" id="MBF0970788.1"/>
    </source>
</evidence>
<feature type="domain" description="Cleaved adhesin" evidence="2">
    <location>
        <begin position="555"/>
        <end position="666"/>
    </location>
</feature>
<gene>
    <name evidence="4" type="ORF">HXK21_07075</name>
</gene>
<evidence type="ECO:0000313" key="5">
    <source>
        <dbReference type="Proteomes" id="UP000704068"/>
    </source>
</evidence>
<dbReference type="Pfam" id="PF07705">
    <property type="entry name" value="CARDB"/>
    <property type="match status" value="1"/>
</dbReference>
<reference evidence="4" key="1">
    <citation type="submission" date="2020-04" db="EMBL/GenBank/DDBJ databases">
        <title>Deep metagenomics examines the oral microbiome during advanced dental caries in children, revealing novel taxa and co-occurrences with host molecules.</title>
        <authorList>
            <person name="Baker J.L."/>
            <person name="Morton J.T."/>
            <person name="Dinis M."/>
            <person name="Alvarez R."/>
            <person name="Tran N.C."/>
            <person name="Knight R."/>
            <person name="Edlund A."/>
        </authorList>
    </citation>
    <scope>NUCLEOTIDE SEQUENCE</scope>
    <source>
        <strain evidence="4">JCVI_34_bin.1</strain>
    </source>
</reference>
<keyword evidence="1" id="KW-0732">Signal</keyword>
<comment type="caution">
    <text evidence="4">The sequence shown here is derived from an EMBL/GenBank/DDBJ whole genome shotgun (WGS) entry which is preliminary data.</text>
</comment>
<evidence type="ECO:0000256" key="1">
    <source>
        <dbReference type="SAM" id="SignalP"/>
    </source>
</evidence>
<dbReference type="InterPro" id="IPR011628">
    <property type="entry name" value="Cleaved_adhesin"/>
</dbReference>
<feature type="domain" description="CARDB" evidence="3">
    <location>
        <begin position="1080"/>
        <end position="1172"/>
    </location>
</feature>
<evidence type="ECO:0000259" key="2">
    <source>
        <dbReference type="Pfam" id="PF07675"/>
    </source>
</evidence>
<name>A0A929RWV1_9BACT</name>